<comment type="caution">
    <text evidence="2">The sequence shown here is derived from an EMBL/GenBank/DDBJ whole genome shotgun (WGS) entry which is preliminary data.</text>
</comment>
<dbReference type="EMBL" id="JBHSKV010000011">
    <property type="protein sequence ID" value="MFC5134751.1"/>
    <property type="molecule type" value="Genomic_DNA"/>
</dbReference>
<dbReference type="InterPro" id="IPR032710">
    <property type="entry name" value="NTF2-like_dom_sf"/>
</dbReference>
<dbReference type="CDD" id="cd00667">
    <property type="entry name" value="ring_hydroxylating_dioxygenases_beta"/>
    <property type="match status" value="1"/>
</dbReference>
<reference evidence="2 3" key="1">
    <citation type="journal article" date="2019" name="Int. J. Syst. Evol. Microbiol.">
        <title>The Global Catalogue of Microorganisms (GCM) 10K type strain sequencing project: providing services to taxonomists for standard genome sequencing and annotation.</title>
        <authorList>
            <consortium name="The Broad Institute Genomics Platform"/>
            <consortium name="The Broad Institute Genome Sequencing Center for Infectious Disease"/>
            <person name="Wu L."/>
            <person name="Ma J."/>
        </authorList>
    </citation>
    <scope>NUCLEOTIDE SEQUENCE [LARGE SCALE GENOMIC DNA]</scope>
    <source>
        <strain evidence="2 3">CGMCC 1.16026</strain>
    </source>
</reference>
<dbReference type="AlphaFoldDB" id="A0ABD5QRS4"/>
<keyword evidence="1" id="KW-0560">Oxidoreductase</keyword>
<dbReference type="GO" id="GO:0051213">
    <property type="term" value="F:dioxygenase activity"/>
    <property type="evidence" value="ECO:0007669"/>
    <property type="project" value="UniProtKB-KW"/>
</dbReference>
<sequence length="170" mass="20064">MTNHELRLDCEEFLHHEAELLDDKRLHDWFELLTEDIEYLVPRRVTRERGSERSEFSGKGFLYRDDHGTLSTRVERFDNDYAWAENPPSRTRRFVSNVRASELSNNEADDVAVKSNLLLYRSQGDTADHDLIVGEREDRLRRVDGEFKLAKRTVYLDQTVLATRNLSFFL</sequence>
<dbReference type="PANTHER" id="PTHR41534:SF2">
    <property type="entry name" value="3-PHENYLPROPIONATE_CINNAMIC ACID DIOXYGENASE SUBUNIT BETA"/>
    <property type="match status" value="1"/>
</dbReference>
<dbReference type="PANTHER" id="PTHR41534">
    <property type="entry name" value="BLR3401 PROTEIN"/>
    <property type="match status" value="1"/>
</dbReference>
<keyword evidence="2" id="KW-0223">Dioxygenase</keyword>
<keyword evidence="3" id="KW-1185">Reference proteome</keyword>
<dbReference type="SUPFAM" id="SSF54427">
    <property type="entry name" value="NTF2-like"/>
    <property type="match status" value="1"/>
</dbReference>
<proteinExistence type="predicted"/>
<dbReference type="NCBIfam" id="NF007479">
    <property type="entry name" value="PRK10069.1"/>
    <property type="match status" value="1"/>
</dbReference>
<name>A0ABD5QRS4_9EURY</name>
<dbReference type="RefSeq" id="WP_122106754.1">
    <property type="nucleotide sequence ID" value="NZ_JBHSKV010000011.1"/>
</dbReference>
<dbReference type="Gene3D" id="3.10.450.50">
    <property type="match status" value="1"/>
</dbReference>
<evidence type="ECO:0000256" key="1">
    <source>
        <dbReference type="ARBA" id="ARBA00023002"/>
    </source>
</evidence>
<evidence type="ECO:0000313" key="3">
    <source>
        <dbReference type="Proteomes" id="UP001596145"/>
    </source>
</evidence>
<gene>
    <name evidence="2" type="ORF">ACFPJA_08480</name>
</gene>
<organism evidence="2 3">
    <name type="scientific">Halorubrum glutamatedens</name>
    <dbReference type="NCBI Taxonomy" id="2707018"/>
    <lineage>
        <taxon>Archaea</taxon>
        <taxon>Methanobacteriati</taxon>
        <taxon>Methanobacteriota</taxon>
        <taxon>Stenosarchaea group</taxon>
        <taxon>Halobacteria</taxon>
        <taxon>Halobacteriales</taxon>
        <taxon>Haloferacaceae</taxon>
        <taxon>Halorubrum</taxon>
    </lineage>
</organism>
<dbReference type="InterPro" id="IPR000391">
    <property type="entry name" value="Rng_hydr_dOase-bsu"/>
</dbReference>
<dbReference type="Pfam" id="PF00866">
    <property type="entry name" value="Ring_hydroxyl_B"/>
    <property type="match status" value="1"/>
</dbReference>
<protein>
    <submittedName>
        <fullName evidence="2">Aromatic-ring-hydroxylating dioxygenase subunit beta</fullName>
    </submittedName>
</protein>
<dbReference type="Proteomes" id="UP001596145">
    <property type="component" value="Unassembled WGS sequence"/>
</dbReference>
<accession>A0ABD5QRS4</accession>
<evidence type="ECO:0000313" key="2">
    <source>
        <dbReference type="EMBL" id="MFC5134751.1"/>
    </source>
</evidence>